<keyword evidence="1" id="KW-1133">Transmembrane helix</keyword>
<gene>
    <name evidence="2" type="ORF">CALVIDRAFT_558271</name>
</gene>
<feature type="transmembrane region" description="Helical" evidence="1">
    <location>
        <begin position="143"/>
        <end position="163"/>
    </location>
</feature>
<sequence>MGTLMAYYQLIALALVNIVVSLRIHAMYQRRRDVLLVLAGFLLLAYAAAIYLQIHYFGGVMYRQWVLFLQCQRRFTVFWAATIDYTSIPQFQLCFATKWEGVWLVWLPMTIYESFIWCLTAYKTWEHWHVRRLPLRTAVLGDGILYHTCTLCARLLVLLLWRFSSSNPTLMLFGVNFSFSLITVASSRVGALEQPAAEDGQELRDSGEWARSLSPDLSLRRPKRSIWLANQGGQSFLEQIYQTTRDEAAPRPTVLYMDKFDGE</sequence>
<organism evidence="2 3">
    <name type="scientific">Calocera viscosa (strain TUFC12733)</name>
    <dbReference type="NCBI Taxonomy" id="1330018"/>
    <lineage>
        <taxon>Eukaryota</taxon>
        <taxon>Fungi</taxon>
        <taxon>Dikarya</taxon>
        <taxon>Basidiomycota</taxon>
        <taxon>Agaricomycotina</taxon>
        <taxon>Dacrymycetes</taxon>
        <taxon>Dacrymycetales</taxon>
        <taxon>Dacrymycetaceae</taxon>
        <taxon>Calocera</taxon>
    </lineage>
</organism>
<keyword evidence="1" id="KW-0472">Membrane</keyword>
<reference evidence="2 3" key="1">
    <citation type="journal article" date="2016" name="Mol. Biol. Evol.">
        <title>Comparative Genomics of Early-Diverging Mushroom-Forming Fungi Provides Insights into the Origins of Lignocellulose Decay Capabilities.</title>
        <authorList>
            <person name="Nagy L.G."/>
            <person name="Riley R."/>
            <person name="Tritt A."/>
            <person name="Adam C."/>
            <person name="Daum C."/>
            <person name="Floudas D."/>
            <person name="Sun H."/>
            <person name="Yadav J.S."/>
            <person name="Pangilinan J."/>
            <person name="Larsson K.H."/>
            <person name="Matsuura K."/>
            <person name="Barry K."/>
            <person name="Labutti K."/>
            <person name="Kuo R."/>
            <person name="Ohm R.A."/>
            <person name="Bhattacharya S.S."/>
            <person name="Shirouzu T."/>
            <person name="Yoshinaga Y."/>
            <person name="Martin F.M."/>
            <person name="Grigoriev I.V."/>
            <person name="Hibbett D.S."/>
        </authorList>
    </citation>
    <scope>NUCLEOTIDE SEQUENCE [LARGE SCALE GENOMIC DNA]</scope>
    <source>
        <strain evidence="2 3">TUFC12733</strain>
    </source>
</reference>
<feature type="transmembrane region" description="Helical" evidence="1">
    <location>
        <begin position="103"/>
        <end position="122"/>
    </location>
</feature>
<evidence type="ECO:0000313" key="2">
    <source>
        <dbReference type="EMBL" id="KZO91256.1"/>
    </source>
</evidence>
<name>A0A167H5J3_CALVF</name>
<dbReference type="Proteomes" id="UP000076738">
    <property type="component" value="Unassembled WGS sequence"/>
</dbReference>
<evidence type="ECO:0000313" key="3">
    <source>
        <dbReference type="Proteomes" id="UP000076738"/>
    </source>
</evidence>
<keyword evidence="1" id="KW-0812">Transmembrane</keyword>
<proteinExistence type="predicted"/>
<protein>
    <submittedName>
        <fullName evidence="2">Uncharacterized protein</fullName>
    </submittedName>
</protein>
<dbReference type="AlphaFoldDB" id="A0A167H5J3"/>
<evidence type="ECO:0000256" key="1">
    <source>
        <dbReference type="SAM" id="Phobius"/>
    </source>
</evidence>
<dbReference type="EMBL" id="KV417326">
    <property type="protein sequence ID" value="KZO91256.1"/>
    <property type="molecule type" value="Genomic_DNA"/>
</dbReference>
<dbReference type="OrthoDB" id="10410625at2759"/>
<keyword evidence="3" id="KW-1185">Reference proteome</keyword>
<feature type="transmembrane region" description="Helical" evidence="1">
    <location>
        <begin position="34"/>
        <end position="54"/>
    </location>
</feature>
<feature type="transmembrane region" description="Helical" evidence="1">
    <location>
        <begin position="169"/>
        <end position="186"/>
    </location>
</feature>
<accession>A0A167H5J3</accession>
<feature type="transmembrane region" description="Helical" evidence="1">
    <location>
        <begin position="6"/>
        <end position="22"/>
    </location>
</feature>